<comment type="pathway">
    <text evidence="3">Amino-acid biosynthesis; L-isoleucine biosynthesis; L-isoleucine from 2-oxobutanoate: step 4/4.</text>
</comment>
<gene>
    <name evidence="14" type="ORF">QFI66_000840</name>
</gene>
<dbReference type="SUPFAM" id="SSF56752">
    <property type="entry name" value="D-aminoacid aminotransferase-like PLP-dependent enzymes"/>
    <property type="match status" value="1"/>
</dbReference>
<dbReference type="RefSeq" id="WP_331833452.1">
    <property type="nucleotide sequence ID" value="NZ_JARXNH020000035.1"/>
</dbReference>
<evidence type="ECO:0000256" key="1">
    <source>
        <dbReference type="ARBA" id="ARBA00001933"/>
    </source>
</evidence>
<evidence type="ECO:0000313" key="15">
    <source>
        <dbReference type="Proteomes" id="UP001334005"/>
    </source>
</evidence>
<evidence type="ECO:0000256" key="3">
    <source>
        <dbReference type="ARBA" id="ARBA00004824"/>
    </source>
</evidence>
<dbReference type="CDD" id="cd01558">
    <property type="entry name" value="D-AAT_like"/>
    <property type="match status" value="1"/>
</dbReference>
<accession>A0ABU8YZI6</accession>
<reference evidence="14 15" key="1">
    <citation type="submission" date="2024-03" db="EMBL/GenBank/DDBJ databases">
        <title>Two novel Raoultella species associated with bleeding cankers of broadleaf hosts, Raoultella scottia sp. nov. and Raoultella lignicola sp. nov.</title>
        <authorList>
            <person name="Brady C.L."/>
        </authorList>
    </citation>
    <scope>NUCLEOTIDE SEQUENCE [LARGE SCALE GENOMIC DNA]</scope>
    <source>
        <strain evidence="14 15">BAC 10a-01-01</strain>
    </source>
</reference>
<comment type="catalytic activity">
    <reaction evidence="10">
        <text>L-isoleucine + 2-oxoglutarate = (S)-3-methyl-2-oxopentanoate + L-glutamate</text>
        <dbReference type="Rhea" id="RHEA:24801"/>
        <dbReference type="ChEBI" id="CHEBI:16810"/>
        <dbReference type="ChEBI" id="CHEBI:29985"/>
        <dbReference type="ChEBI" id="CHEBI:35146"/>
        <dbReference type="ChEBI" id="CHEBI:58045"/>
        <dbReference type="EC" id="2.6.1.42"/>
    </reaction>
</comment>
<dbReference type="EC" id="2.6.1.42" evidence="7"/>
<comment type="caution">
    <text evidence="14">The sequence shown here is derived from an EMBL/GenBank/DDBJ whole genome shotgun (WGS) entry which is preliminary data.</text>
</comment>
<dbReference type="Proteomes" id="UP001334005">
    <property type="component" value="Unassembled WGS sequence"/>
</dbReference>
<evidence type="ECO:0000256" key="11">
    <source>
        <dbReference type="ARBA" id="ARBA00049229"/>
    </source>
</evidence>
<organism evidence="14 15">
    <name type="scientific">Raoultella scottii</name>
    <dbReference type="NCBI Taxonomy" id="3040937"/>
    <lineage>
        <taxon>Bacteria</taxon>
        <taxon>Pseudomonadati</taxon>
        <taxon>Pseudomonadota</taxon>
        <taxon>Gammaproteobacteria</taxon>
        <taxon>Enterobacterales</taxon>
        <taxon>Enterobacteriaceae</taxon>
        <taxon>Klebsiella/Raoultella group</taxon>
        <taxon>Raoultella</taxon>
    </lineage>
</organism>
<dbReference type="Gene3D" id="3.30.470.10">
    <property type="match status" value="1"/>
</dbReference>
<comment type="pathway">
    <text evidence="4">Amino-acid biosynthesis; L-valine biosynthesis; L-valine from pyruvate: step 4/4.</text>
</comment>
<protein>
    <recommendedName>
        <fullName evidence="7">branched-chain-amino-acid transaminase</fullName>
        <ecNumber evidence="7">2.6.1.42</ecNumber>
    </recommendedName>
</protein>
<name>A0ABU8YZI6_9ENTR</name>
<dbReference type="PROSITE" id="PS00770">
    <property type="entry name" value="AA_TRANSFER_CLASS_4"/>
    <property type="match status" value="1"/>
</dbReference>
<evidence type="ECO:0000256" key="6">
    <source>
        <dbReference type="ARBA" id="ARBA00009320"/>
    </source>
</evidence>
<comment type="catalytic activity">
    <reaction evidence="11">
        <text>L-leucine + 2-oxoglutarate = 4-methyl-2-oxopentanoate + L-glutamate</text>
        <dbReference type="Rhea" id="RHEA:18321"/>
        <dbReference type="ChEBI" id="CHEBI:16810"/>
        <dbReference type="ChEBI" id="CHEBI:17865"/>
        <dbReference type="ChEBI" id="CHEBI:29985"/>
        <dbReference type="ChEBI" id="CHEBI:57427"/>
        <dbReference type="EC" id="2.6.1.42"/>
    </reaction>
</comment>
<dbReference type="InterPro" id="IPR043132">
    <property type="entry name" value="BCAT-like_C"/>
</dbReference>
<evidence type="ECO:0000256" key="8">
    <source>
        <dbReference type="ARBA" id="ARBA00022898"/>
    </source>
</evidence>
<keyword evidence="8 13" id="KW-0663">Pyridoxal phosphate</keyword>
<comment type="similarity">
    <text evidence="6 12">Belongs to the class-IV pyridoxal-phosphate-dependent aminotransferase family.</text>
</comment>
<dbReference type="InterPro" id="IPR050571">
    <property type="entry name" value="Class-IV_PLP-Dep_Aminotrnsfr"/>
</dbReference>
<dbReference type="InterPro" id="IPR036038">
    <property type="entry name" value="Aminotransferase-like"/>
</dbReference>
<dbReference type="PANTHER" id="PTHR42743:SF11">
    <property type="entry name" value="AMINODEOXYCHORISMATE LYASE"/>
    <property type="match status" value="1"/>
</dbReference>
<evidence type="ECO:0000256" key="10">
    <source>
        <dbReference type="ARBA" id="ARBA00048798"/>
    </source>
</evidence>
<keyword evidence="14" id="KW-0808">Transferase</keyword>
<dbReference type="NCBIfam" id="NF005209">
    <property type="entry name" value="PRK06680.1"/>
    <property type="match status" value="1"/>
</dbReference>
<evidence type="ECO:0000256" key="2">
    <source>
        <dbReference type="ARBA" id="ARBA00003109"/>
    </source>
</evidence>
<dbReference type="PANTHER" id="PTHR42743">
    <property type="entry name" value="AMINO-ACID AMINOTRANSFERASE"/>
    <property type="match status" value="1"/>
</dbReference>
<dbReference type="EMBL" id="JARXNH020000035">
    <property type="protein sequence ID" value="MEK0246699.1"/>
    <property type="molecule type" value="Genomic_DNA"/>
</dbReference>
<dbReference type="InterPro" id="IPR018300">
    <property type="entry name" value="Aminotrans_IV_CS"/>
</dbReference>
<proteinExistence type="inferred from homology"/>
<dbReference type="GO" id="GO:0047810">
    <property type="term" value="F:D-alanine-2-oxoglutarate aminotransferase activity"/>
    <property type="evidence" value="ECO:0007669"/>
    <property type="project" value="UniProtKB-EC"/>
</dbReference>
<evidence type="ECO:0000256" key="4">
    <source>
        <dbReference type="ARBA" id="ARBA00004931"/>
    </source>
</evidence>
<evidence type="ECO:0000256" key="12">
    <source>
        <dbReference type="RuleBase" id="RU004106"/>
    </source>
</evidence>
<evidence type="ECO:0000256" key="7">
    <source>
        <dbReference type="ARBA" id="ARBA00013053"/>
    </source>
</evidence>
<comment type="function">
    <text evidence="2">Acts on leucine, isoleucine and valine.</text>
</comment>
<evidence type="ECO:0000313" key="14">
    <source>
        <dbReference type="EMBL" id="MEK0246699.1"/>
    </source>
</evidence>
<evidence type="ECO:0000256" key="9">
    <source>
        <dbReference type="ARBA" id="ARBA00048212"/>
    </source>
</evidence>
<keyword evidence="15" id="KW-1185">Reference proteome</keyword>
<sequence length="285" mass="31926">MQRTVYLNGQWLVEMDAKISIFDRGFLFADAIYEVVAVLNGKLLEFDGHMERLARSCRELALPMPQTRQQLHDIFIQLIDKNTLREGAVYLQLSRGNAGDRQFDFPSADLPPTLTLFTQAYSVVDSPQAHRGIHVVTCLDIRWRRRDIKTVGLLAACLAKNYARQLGADDAFLVEDGWVTEGSASNAYIVRSGGIITRPLSQDILHGITRQSLMVLAEENGIRIEERAFTPEEAQTADEVFISSATTFVWPVVRVNDVVIGDGSPGPLATRLREIYLRMACERTA</sequence>
<dbReference type="Gene3D" id="3.20.10.10">
    <property type="entry name" value="D-amino Acid Aminotransferase, subunit A, domain 2"/>
    <property type="match status" value="1"/>
</dbReference>
<comment type="cofactor">
    <cofactor evidence="1 13">
        <name>pyridoxal 5'-phosphate</name>
        <dbReference type="ChEBI" id="CHEBI:597326"/>
    </cofactor>
</comment>
<comment type="catalytic activity">
    <reaction evidence="9">
        <text>L-valine + 2-oxoglutarate = 3-methyl-2-oxobutanoate + L-glutamate</text>
        <dbReference type="Rhea" id="RHEA:24813"/>
        <dbReference type="ChEBI" id="CHEBI:11851"/>
        <dbReference type="ChEBI" id="CHEBI:16810"/>
        <dbReference type="ChEBI" id="CHEBI:29985"/>
        <dbReference type="ChEBI" id="CHEBI:57762"/>
        <dbReference type="EC" id="2.6.1.42"/>
    </reaction>
</comment>
<comment type="pathway">
    <text evidence="5">Amino-acid biosynthesis; L-leucine biosynthesis; L-leucine from 3-methyl-2-oxobutanoate: step 4/4.</text>
</comment>
<evidence type="ECO:0000256" key="13">
    <source>
        <dbReference type="RuleBase" id="RU004516"/>
    </source>
</evidence>
<dbReference type="InterPro" id="IPR001544">
    <property type="entry name" value="Aminotrans_IV"/>
</dbReference>
<dbReference type="Pfam" id="PF01063">
    <property type="entry name" value="Aminotran_4"/>
    <property type="match status" value="1"/>
</dbReference>
<evidence type="ECO:0000256" key="5">
    <source>
        <dbReference type="ARBA" id="ARBA00005072"/>
    </source>
</evidence>
<keyword evidence="14" id="KW-0032">Aminotransferase</keyword>
<dbReference type="InterPro" id="IPR043131">
    <property type="entry name" value="BCAT-like_N"/>
</dbReference>